<evidence type="ECO:0000313" key="7">
    <source>
        <dbReference type="EMBL" id="ODV94903.1"/>
    </source>
</evidence>
<evidence type="ECO:0000256" key="3">
    <source>
        <dbReference type="ARBA" id="ARBA00012007"/>
    </source>
</evidence>
<dbReference type="EC" id="2.7.1.160" evidence="3"/>
<gene>
    <name evidence="7" type="ORF">PACTADRAFT_50752</name>
</gene>
<dbReference type="OrthoDB" id="419694at2759"/>
<dbReference type="AlphaFoldDB" id="A0A1E4TT00"/>
<dbReference type="GO" id="GO:0006388">
    <property type="term" value="P:tRNA splicing, via endonucleolytic cleavage and ligation"/>
    <property type="evidence" value="ECO:0007669"/>
    <property type="project" value="EnsemblFungi"/>
</dbReference>
<dbReference type="Gene3D" id="1.10.10.970">
    <property type="entry name" value="RNA 2'-phosphotransferase, Tpt1/KptA family, N-terminal domain"/>
    <property type="match status" value="1"/>
</dbReference>
<dbReference type="InterPro" id="IPR002745">
    <property type="entry name" value="Ptrans_KptA/Tpt1"/>
</dbReference>
<dbReference type="InterPro" id="IPR042080">
    <property type="entry name" value="RNA_2'-PTrans_N"/>
</dbReference>
<evidence type="ECO:0000256" key="5">
    <source>
        <dbReference type="ARBA" id="ARBA00023027"/>
    </source>
</evidence>
<dbReference type="InterPro" id="IPR018247">
    <property type="entry name" value="EF_Hand_1_Ca_BS"/>
</dbReference>
<dbReference type="GO" id="GO:0005737">
    <property type="term" value="C:cytoplasm"/>
    <property type="evidence" value="ECO:0007669"/>
    <property type="project" value="EnsemblFungi"/>
</dbReference>
<reference evidence="8" key="1">
    <citation type="submission" date="2016-05" db="EMBL/GenBank/DDBJ databases">
        <title>Comparative genomics of biotechnologically important yeasts.</title>
        <authorList>
            <consortium name="DOE Joint Genome Institute"/>
            <person name="Riley R."/>
            <person name="Haridas S."/>
            <person name="Wolfe K.H."/>
            <person name="Lopes M.R."/>
            <person name="Hittinger C.T."/>
            <person name="Goker M."/>
            <person name="Salamov A."/>
            <person name="Wisecaver J."/>
            <person name="Long T.M."/>
            <person name="Aerts A.L."/>
            <person name="Barry K."/>
            <person name="Choi C."/>
            <person name="Clum A."/>
            <person name="Coughlan A.Y."/>
            <person name="Deshpande S."/>
            <person name="Douglass A.P."/>
            <person name="Hanson S.J."/>
            <person name="Klenk H.-P."/>
            <person name="Labutti K."/>
            <person name="Lapidus A."/>
            <person name="Lindquist E."/>
            <person name="Lipzen A."/>
            <person name="Meier-Kolthoff J.P."/>
            <person name="Ohm R.A."/>
            <person name="Otillar R.P."/>
            <person name="Pangilinan J."/>
            <person name="Peng Y."/>
            <person name="Rokas A."/>
            <person name="Rosa C.A."/>
            <person name="Scheuner C."/>
            <person name="Sibirny A.A."/>
            <person name="Slot J.C."/>
            <person name="Stielow J.B."/>
            <person name="Sun H."/>
            <person name="Kurtzman C.P."/>
            <person name="Blackwell M."/>
            <person name="Grigoriev I.V."/>
            <person name="Jeffries T.W."/>
        </authorList>
    </citation>
    <scope>NUCLEOTIDE SEQUENCE [LARGE SCALE GENOMIC DNA]</scope>
    <source>
        <strain evidence="8">NRRL Y-2460</strain>
    </source>
</reference>
<keyword evidence="4" id="KW-0808">Transferase</keyword>
<organism evidence="7 8">
    <name type="scientific">Pachysolen tannophilus NRRL Y-2460</name>
    <dbReference type="NCBI Taxonomy" id="669874"/>
    <lineage>
        <taxon>Eukaryota</taxon>
        <taxon>Fungi</taxon>
        <taxon>Dikarya</taxon>
        <taxon>Ascomycota</taxon>
        <taxon>Saccharomycotina</taxon>
        <taxon>Pichiomycetes</taxon>
        <taxon>Pachysolenaceae</taxon>
        <taxon>Pachysolen</taxon>
    </lineage>
</organism>
<dbReference type="Pfam" id="PF01885">
    <property type="entry name" value="PTS_2-RNA"/>
    <property type="match status" value="1"/>
</dbReference>
<evidence type="ECO:0000256" key="2">
    <source>
        <dbReference type="ARBA" id="ARBA00009836"/>
    </source>
</evidence>
<dbReference type="STRING" id="669874.A0A1E4TT00"/>
<comment type="similarity">
    <text evidence="2">Belongs to the KptA/TPT1 family.</text>
</comment>
<dbReference type="PANTHER" id="PTHR12684">
    <property type="entry name" value="PUTATIVE PHOSPHOTRANSFERASE"/>
    <property type="match status" value="1"/>
</dbReference>
<keyword evidence="8" id="KW-1185">Reference proteome</keyword>
<protein>
    <recommendedName>
        <fullName evidence="3">2'-phosphotransferase</fullName>
        <ecNumber evidence="3">2.7.1.160</ecNumber>
    </recommendedName>
</protein>
<dbReference type="PROSITE" id="PS00018">
    <property type="entry name" value="EF_HAND_1"/>
    <property type="match status" value="1"/>
</dbReference>
<accession>A0A1E4TT00</accession>
<dbReference type="Gene3D" id="3.20.170.30">
    <property type="match status" value="1"/>
</dbReference>
<keyword evidence="5" id="KW-0520">NAD</keyword>
<proteinExistence type="inferred from homology"/>
<dbReference type="EMBL" id="KV454015">
    <property type="protein sequence ID" value="ODV94903.1"/>
    <property type="molecule type" value="Genomic_DNA"/>
</dbReference>
<evidence type="ECO:0000313" key="8">
    <source>
        <dbReference type="Proteomes" id="UP000094236"/>
    </source>
</evidence>
<dbReference type="GO" id="GO:0000215">
    <property type="term" value="F:tRNA 2'-phosphotransferase activity"/>
    <property type="evidence" value="ECO:0007669"/>
    <property type="project" value="UniProtKB-EC"/>
</dbReference>
<name>A0A1E4TT00_PACTA</name>
<dbReference type="FunFam" id="1.10.10.970:FF:000002">
    <property type="entry name" value="Tpt1p"/>
    <property type="match status" value="1"/>
</dbReference>
<dbReference type="PANTHER" id="PTHR12684:SF2">
    <property type="entry name" value="TRNA 2'-PHOSPHOTRANSFERASE 1"/>
    <property type="match status" value="1"/>
</dbReference>
<dbReference type="SUPFAM" id="SSF56399">
    <property type="entry name" value="ADP-ribosylation"/>
    <property type="match status" value="1"/>
</dbReference>
<dbReference type="InterPro" id="IPR042081">
    <property type="entry name" value="RNA_2'-PTrans_C"/>
</dbReference>
<dbReference type="Proteomes" id="UP000094236">
    <property type="component" value="Unassembled WGS sequence"/>
</dbReference>
<evidence type="ECO:0000256" key="1">
    <source>
        <dbReference type="ARBA" id="ARBA00003343"/>
    </source>
</evidence>
<comment type="function">
    <text evidence="1">Catalyzes the last step of tRNA splicing, the transfer of the splice junction 2'-phosphate from ligated tRNA to NAD to produce ADP-ribose 1''-2'' cyclic phosphate.</text>
</comment>
<evidence type="ECO:0000256" key="6">
    <source>
        <dbReference type="ARBA" id="ARBA00047949"/>
    </source>
</evidence>
<evidence type="ECO:0000256" key="4">
    <source>
        <dbReference type="ARBA" id="ARBA00022679"/>
    </source>
</evidence>
<sequence>MSIDPTSKRDIQISKALSYLLRHGALKEKLDIDKDGYIALDDILSHNRIKSHRATFEDIKRIVDSNDKQRFTLRRGHDGDGEHKKYYICANQGHSIESVTQDEQLILLSKKSQFPKIIVHGTYTSKLLLILQSGGLSKMSRNHIHFAIGLPNEEKVISGIRQNCDVLIYLDIDKLLNSNEQNIKFFMSKNNVVLSEGNEQGIIPVEFFAKICDRNGNIIMIP</sequence>
<comment type="catalytic activity">
    <reaction evidence="6">
        <text>2'-phospho-[ligated tRNA] + NAD(+) = mature tRNA + ADP-alpha-D-ribose 1'',2''-cyclic phosphate + nicotinamide</text>
        <dbReference type="Rhea" id="RHEA:23324"/>
        <dbReference type="Rhea" id="RHEA-COMP:11106"/>
        <dbReference type="Rhea" id="RHEA-COMP:11107"/>
        <dbReference type="ChEBI" id="CHEBI:17154"/>
        <dbReference type="ChEBI" id="CHEBI:57540"/>
        <dbReference type="ChEBI" id="CHEBI:76596"/>
        <dbReference type="ChEBI" id="CHEBI:82883"/>
        <dbReference type="ChEBI" id="CHEBI:85027"/>
        <dbReference type="EC" id="2.7.1.160"/>
    </reaction>
</comment>
<dbReference type="GO" id="GO:0005634">
    <property type="term" value="C:nucleus"/>
    <property type="evidence" value="ECO:0007669"/>
    <property type="project" value="EnsemblFungi"/>
</dbReference>